<dbReference type="Proteomes" id="UP001482620">
    <property type="component" value="Unassembled WGS sequence"/>
</dbReference>
<evidence type="ECO:0000313" key="3">
    <source>
        <dbReference type="Proteomes" id="UP001482620"/>
    </source>
</evidence>
<accession>A0ABV0V8E1</accession>
<protein>
    <submittedName>
        <fullName evidence="2">Uncharacterized protein</fullName>
    </submittedName>
</protein>
<name>A0ABV0V8E1_9TELE</name>
<keyword evidence="1" id="KW-0812">Transmembrane</keyword>
<feature type="transmembrane region" description="Helical" evidence="1">
    <location>
        <begin position="86"/>
        <end position="106"/>
    </location>
</feature>
<evidence type="ECO:0000313" key="2">
    <source>
        <dbReference type="EMBL" id="MEQ2253047.1"/>
    </source>
</evidence>
<keyword evidence="1" id="KW-0472">Membrane</keyword>
<gene>
    <name evidence="2" type="ORF">ILYODFUR_028019</name>
</gene>
<comment type="caution">
    <text evidence="2">The sequence shown here is derived from an EMBL/GenBank/DDBJ whole genome shotgun (WGS) entry which is preliminary data.</text>
</comment>
<keyword evidence="1" id="KW-1133">Transmembrane helix</keyword>
<feature type="transmembrane region" description="Helical" evidence="1">
    <location>
        <begin position="12"/>
        <end position="33"/>
    </location>
</feature>
<sequence>MLVYVFQVMLYLIPLGLVSNLFSLQCILVLLLLQDLPFGFIVFVSLFSSNHVVIISSATATIISFIQSTCFMPISLTVFTYAMLHIYSFVYSSPAFMPCLLSIFLIKHLYSPCASACLSVCTLVCSENHIRGSNKLLYVSHPDRLSNC</sequence>
<reference evidence="2 3" key="1">
    <citation type="submission" date="2021-06" db="EMBL/GenBank/DDBJ databases">
        <authorList>
            <person name="Palmer J.M."/>
        </authorList>
    </citation>
    <scope>NUCLEOTIDE SEQUENCE [LARGE SCALE GENOMIC DNA]</scope>
    <source>
        <strain evidence="3">if_2019</strain>
        <tissue evidence="2">Muscle</tissue>
    </source>
</reference>
<dbReference type="EMBL" id="JAHRIQ010096449">
    <property type="protein sequence ID" value="MEQ2253047.1"/>
    <property type="molecule type" value="Genomic_DNA"/>
</dbReference>
<organism evidence="2 3">
    <name type="scientific">Ilyodon furcidens</name>
    <name type="common">goldbreast splitfin</name>
    <dbReference type="NCBI Taxonomy" id="33524"/>
    <lineage>
        <taxon>Eukaryota</taxon>
        <taxon>Metazoa</taxon>
        <taxon>Chordata</taxon>
        <taxon>Craniata</taxon>
        <taxon>Vertebrata</taxon>
        <taxon>Euteleostomi</taxon>
        <taxon>Actinopterygii</taxon>
        <taxon>Neopterygii</taxon>
        <taxon>Teleostei</taxon>
        <taxon>Neoteleostei</taxon>
        <taxon>Acanthomorphata</taxon>
        <taxon>Ovalentaria</taxon>
        <taxon>Atherinomorphae</taxon>
        <taxon>Cyprinodontiformes</taxon>
        <taxon>Goodeidae</taxon>
        <taxon>Ilyodon</taxon>
    </lineage>
</organism>
<feature type="transmembrane region" description="Helical" evidence="1">
    <location>
        <begin position="40"/>
        <end position="66"/>
    </location>
</feature>
<proteinExistence type="predicted"/>
<evidence type="ECO:0000256" key="1">
    <source>
        <dbReference type="SAM" id="Phobius"/>
    </source>
</evidence>
<keyword evidence="3" id="KW-1185">Reference proteome</keyword>